<evidence type="ECO:0000259" key="5">
    <source>
        <dbReference type="SMART" id="SM00482"/>
    </source>
</evidence>
<dbReference type="InterPro" id="IPR012337">
    <property type="entry name" value="RNaseH-like_sf"/>
</dbReference>
<evidence type="ECO:0000256" key="2">
    <source>
        <dbReference type="ARBA" id="ARBA00012417"/>
    </source>
</evidence>
<dbReference type="Gene3D" id="3.30.70.370">
    <property type="match status" value="1"/>
</dbReference>
<sequence length="671" mass="73158">MPTSLFGFDTETHLIQPGLLAPPLVCASVAHAAPGCERLLSAAEARNWFRDALASPDVHITGANLAYDLGVMCADDARLVDAVFGAAEAGRLHDVAIREALIDIARGLHGVDPETGRQLGDDEGARYPLSLLVKRHLGLDISAEKKAPDAWRLRYAELDGVPLEKWPTAAVDYPKRDARFTLDVHFAQEHVAASVPNGGNLHAEGDQVRAALALHFASIWGLRTHGQRVAELRQRVEAQWSANRARFLAAGIFRPDGTKDSKRLSALVSAAYNGLPPVTSPTERFPDGQVATDRDTLIDSGDPLLEELGKAGKVDKYRSTYLGKLEAGVTRPLNPRFNVLVSTTRVSSDYQQLPQRGGVRECHEARPGFVYCSVDYAGLELRTMAQRAIWDVGWSRMADALLAKEDVHTSAAATFLGESYAALLPRVKAKEATATSFRALAKVFNFGKGGGMGAGAMAYHARAKDDVRFCLLAKVAETCGVERVPVRVQGKVKMVCAACVEVSQRYGDRWLDAWPEQRELFSKASRLTYGDRLVDVMIPGANILRGGCGYTQWLNTPFQGLGAVGAKLATWRVAREMYTARRSPLWGSRLVLMVHDELVAELRADCPNRLHDTAERMAELMRQAMRETTPDLANAVEAEPALSRVLSKDAATVRDAAGRLLVWEPAVRAAA</sequence>
<proteinExistence type="inferred from homology"/>
<evidence type="ECO:0000256" key="3">
    <source>
        <dbReference type="ARBA" id="ARBA00022705"/>
    </source>
</evidence>
<dbReference type="SMART" id="SM00482">
    <property type="entry name" value="POLAc"/>
    <property type="match status" value="1"/>
</dbReference>
<dbReference type="PANTHER" id="PTHR10133">
    <property type="entry name" value="DNA POLYMERASE I"/>
    <property type="match status" value="1"/>
</dbReference>
<evidence type="ECO:0000313" key="6">
    <source>
        <dbReference type="EMBL" id="RKI17138.1"/>
    </source>
</evidence>
<evidence type="ECO:0000313" key="7">
    <source>
        <dbReference type="Proteomes" id="UP000278907"/>
    </source>
</evidence>
<accession>A0ABX9QQW9</accession>
<dbReference type="SUPFAM" id="SSF53098">
    <property type="entry name" value="Ribonuclease H-like"/>
    <property type="match status" value="1"/>
</dbReference>
<gene>
    <name evidence="6" type="ORF">D7Y13_01535</name>
</gene>
<keyword evidence="3" id="KW-0235">DNA replication</keyword>
<dbReference type="Proteomes" id="UP000278907">
    <property type="component" value="Unassembled WGS sequence"/>
</dbReference>
<dbReference type="InterPro" id="IPR001098">
    <property type="entry name" value="DNA-dir_DNA_pol_A_palm_dom"/>
</dbReference>
<evidence type="ECO:0000256" key="4">
    <source>
        <dbReference type="ARBA" id="ARBA00049244"/>
    </source>
</evidence>
<comment type="similarity">
    <text evidence="1">Belongs to the DNA polymerase type-A family.</text>
</comment>
<feature type="domain" description="DNA-directed DNA polymerase family A palm" evidence="5">
    <location>
        <begin position="359"/>
        <end position="606"/>
    </location>
</feature>
<dbReference type="Gene3D" id="3.30.420.10">
    <property type="entry name" value="Ribonuclease H-like superfamily/Ribonuclease H"/>
    <property type="match status" value="1"/>
</dbReference>
<dbReference type="Gene3D" id="1.10.150.20">
    <property type="entry name" value="5' to 3' exonuclease, C-terminal subdomain"/>
    <property type="match status" value="1"/>
</dbReference>
<dbReference type="EMBL" id="RAWI01000005">
    <property type="protein sequence ID" value="RKI17138.1"/>
    <property type="molecule type" value="Genomic_DNA"/>
</dbReference>
<reference evidence="6 7" key="1">
    <citation type="submission" date="2018-09" db="EMBL/GenBank/DDBJ databases">
        <authorList>
            <person name="Livingstone P.G."/>
            <person name="Whitworth D.E."/>
        </authorList>
    </citation>
    <scope>NUCLEOTIDE SEQUENCE [LARGE SCALE GENOMIC DNA]</scope>
    <source>
        <strain evidence="6 7">CA031B</strain>
    </source>
</reference>
<evidence type="ECO:0000256" key="1">
    <source>
        <dbReference type="ARBA" id="ARBA00007705"/>
    </source>
</evidence>
<dbReference type="RefSeq" id="WP_120582553.1">
    <property type="nucleotide sequence ID" value="NZ_RAWI01000005.1"/>
</dbReference>
<dbReference type="PANTHER" id="PTHR10133:SF27">
    <property type="entry name" value="DNA POLYMERASE NU"/>
    <property type="match status" value="1"/>
</dbReference>
<keyword evidence="7" id="KW-1185">Reference proteome</keyword>
<dbReference type="Pfam" id="PF00476">
    <property type="entry name" value="DNA_pol_A"/>
    <property type="match status" value="1"/>
</dbReference>
<dbReference type="SUPFAM" id="SSF56672">
    <property type="entry name" value="DNA/RNA polymerases"/>
    <property type="match status" value="1"/>
</dbReference>
<organism evidence="6 7">
    <name type="scientific">Corallococcus praedator</name>
    <dbReference type="NCBI Taxonomy" id="2316724"/>
    <lineage>
        <taxon>Bacteria</taxon>
        <taxon>Pseudomonadati</taxon>
        <taxon>Myxococcota</taxon>
        <taxon>Myxococcia</taxon>
        <taxon>Myxococcales</taxon>
        <taxon>Cystobacterineae</taxon>
        <taxon>Myxococcaceae</taxon>
        <taxon>Corallococcus</taxon>
    </lineage>
</organism>
<dbReference type="EC" id="2.7.7.7" evidence="2"/>
<name>A0ABX9QQW9_9BACT</name>
<dbReference type="InterPro" id="IPR036397">
    <property type="entry name" value="RNaseH_sf"/>
</dbReference>
<dbReference type="InterPro" id="IPR043502">
    <property type="entry name" value="DNA/RNA_pol_sf"/>
</dbReference>
<comment type="caution">
    <text evidence="6">The sequence shown here is derived from an EMBL/GenBank/DDBJ whole genome shotgun (WGS) entry which is preliminary data.</text>
</comment>
<dbReference type="InterPro" id="IPR002298">
    <property type="entry name" value="DNA_polymerase_A"/>
</dbReference>
<protein>
    <recommendedName>
        <fullName evidence="2">DNA-directed DNA polymerase</fullName>
        <ecNumber evidence="2">2.7.7.7</ecNumber>
    </recommendedName>
</protein>
<comment type="catalytic activity">
    <reaction evidence="4">
        <text>DNA(n) + a 2'-deoxyribonucleoside 5'-triphosphate = DNA(n+1) + diphosphate</text>
        <dbReference type="Rhea" id="RHEA:22508"/>
        <dbReference type="Rhea" id="RHEA-COMP:17339"/>
        <dbReference type="Rhea" id="RHEA-COMP:17340"/>
        <dbReference type="ChEBI" id="CHEBI:33019"/>
        <dbReference type="ChEBI" id="CHEBI:61560"/>
        <dbReference type="ChEBI" id="CHEBI:173112"/>
        <dbReference type="EC" id="2.7.7.7"/>
    </reaction>
</comment>